<evidence type="ECO:0000256" key="3">
    <source>
        <dbReference type="ARBA" id="ARBA00022989"/>
    </source>
</evidence>
<evidence type="ECO:0000256" key="5">
    <source>
        <dbReference type="SAM" id="MobiDB-lite"/>
    </source>
</evidence>
<feature type="compositionally biased region" description="Basic and acidic residues" evidence="5">
    <location>
        <begin position="1"/>
        <end position="10"/>
    </location>
</feature>
<evidence type="ECO:0000259" key="7">
    <source>
        <dbReference type="Pfam" id="PF04932"/>
    </source>
</evidence>
<evidence type="ECO:0000313" key="9">
    <source>
        <dbReference type="Proteomes" id="UP001500621"/>
    </source>
</evidence>
<feature type="transmembrane region" description="Helical" evidence="6">
    <location>
        <begin position="245"/>
        <end position="261"/>
    </location>
</feature>
<feature type="transmembrane region" description="Helical" evidence="6">
    <location>
        <begin position="310"/>
        <end position="327"/>
    </location>
</feature>
<feature type="transmembrane region" description="Helical" evidence="6">
    <location>
        <begin position="174"/>
        <end position="192"/>
    </location>
</feature>
<keyword evidence="2 6" id="KW-0812">Transmembrane</keyword>
<name>A0ABP8W1B2_9ACTN</name>
<keyword evidence="4 6" id="KW-0472">Membrane</keyword>
<feature type="transmembrane region" description="Helical" evidence="6">
    <location>
        <begin position="268"/>
        <end position="284"/>
    </location>
</feature>
<dbReference type="Proteomes" id="UP001500621">
    <property type="component" value="Unassembled WGS sequence"/>
</dbReference>
<evidence type="ECO:0000256" key="2">
    <source>
        <dbReference type="ARBA" id="ARBA00022692"/>
    </source>
</evidence>
<dbReference type="RefSeq" id="WP_345263774.1">
    <property type="nucleotide sequence ID" value="NZ_BAABIM010000001.1"/>
</dbReference>
<feature type="domain" description="O-antigen ligase-related" evidence="7">
    <location>
        <begin position="274"/>
        <end position="402"/>
    </location>
</feature>
<feature type="transmembrane region" description="Helical" evidence="6">
    <location>
        <begin position="64"/>
        <end position="81"/>
    </location>
</feature>
<gene>
    <name evidence="8" type="ORF">GCM10023226_12680</name>
</gene>
<feature type="transmembrane region" description="Helical" evidence="6">
    <location>
        <begin position="436"/>
        <end position="456"/>
    </location>
</feature>
<dbReference type="PANTHER" id="PTHR37422">
    <property type="entry name" value="TEICHURONIC ACID BIOSYNTHESIS PROTEIN TUAE"/>
    <property type="match status" value="1"/>
</dbReference>
<feature type="transmembrane region" description="Helical" evidence="6">
    <location>
        <begin position="112"/>
        <end position="132"/>
    </location>
</feature>
<dbReference type="EMBL" id="BAABIM010000001">
    <property type="protein sequence ID" value="GAA4676917.1"/>
    <property type="molecule type" value="Genomic_DNA"/>
</dbReference>
<evidence type="ECO:0000256" key="4">
    <source>
        <dbReference type="ARBA" id="ARBA00023136"/>
    </source>
</evidence>
<feature type="transmembrane region" description="Helical" evidence="6">
    <location>
        <begin position="144"/>
        <end position="162"/>
    </location>
</feature>
<organism evidence="8 9">
    <name type="scientific">Nocardioides nanhaiensis</name>
    <dbReference type="NCBI Taxonomy" id="1476871"/>
    <lineage>
        <taxon>Bacteria</taxon>
        <taxon>Bacillati</taxon>
        <taxon>Actinomycetota</taxon>
        <taxon>Actinomycetes</taxon>
        <taxon>Propionibacteriales</taxon>
        <taxon>Nocardioidaceae</taxon>
        <taxon>Nocardioides</taxon>
    </lineage>
</organism>
<feature type="transmembrane region" description="Helical" evidence="6">
    <location>
        <begin position="204"/>
        <end position="225"/>
    </location>
</feature>
<accession>A0ABP8W1B2</accession>
<reference evidence="9" key="1">
    <citation type="journal article" date="2019" name="Int. J. Syst. Evol. Microbiol.">
        <title>The Global Catalogue of Microorganisms (GCM) 10K type strain sequencing project: providing services to taxonomists for standard genome sequencing and annotation.</title>
        <authorList>
            <consortium name="The Broad Institute Genomics Platform"/>
            <consortium name="The Broad Institute Genome Sequencing Center for Infectious Disease"/>
            <person name="Wu L."/>
            <person name="Ma J."/>
        </authorList>
    </citation>
    <scope>NUCLEOTIDE SEQUENCE [LARGE SCALE GENOMIC DNA]</scope>
    <source>
        <strain evidence="9">JCM 18127</strain>
    </source>
</reference>
<evidence type="ECO:0000256" key="1">
    <source>
        <dbReference type="ARBA" id="ARBA00004141"/>
    </source>
</evidence>
<feature type="transmembrane region" description="Helical" evidence="6">
    <location>
        <begin position="290"/>
        <end position="305"/>
    </location>
</feature>
<evidence type="ECO:0000256" key="6">
    <source>
        <dbReference type="SAM" id="Phobius"/>
    </source>
</evidence>
<comment type="subcellular location">
    <subcellularLocation>
        <location evidence="1">Membrane</location>
        <topology evidence="1">Multi-pass membrane protein</topology>
    </subcellularLocation>
</comment>
<feature type="region of interest" description="Disordered" evidence="5">
    <location>
        <begin position="1"/>
        <end position="32"/>
    </location>
</feature>
<dbReference type="PANTHER" id="PTHR37422:SF23">
    <property type="entry name" value="TEICHURONIC ACID BIOSYNTHESIS PROTEIN TUAE"/>
    <property type="match status" value="1"/>
</dbReference>
<sequence>MATDLPDRTTARRRADHTGSEEPLIPAEPPGPVAPGDPVSRRAVVAGSVALGVSVVLASTTGDFGVLVALLVAGAFGVIAIATGFRRFVHFFVAACLLRPLVDLTAGPRGQGVSVTEIFGIAVLAVMLLWLFTQRRLLVERVVAPLPLALLAIIAIFTLSTLGSPDLGEGLGSTLRMTAGIAVFFVVDLLLVTRRLSLRDVVQLVLAVAAIPLLYPFLGVLGVQVTHQKDGFTALKSVFYLSNNFAHFLVPLLVIGAAYVLRSQGRDRVLALAFCALVGAELILSQTRGAWLGALVGVLVVCVLLNRKLLLVGLAGVVLAGLFVPQVNTRLADLEPDSDQPYAENSLTWRLDQWARLWPAADDSPVLGSGPGTAVLLTGKEAHNDYMKMLVDTGVLGLAAYLVFVIGAIVVAWRALRRVRRLARSDPDAAAAHPWVEALFAGIFAYALAAAAAAAGENLIDNVTFLWTALPLFAAAGWALRAEPEQLTLARPTT</sequence>
<dbReference type="Pfam" id="PF04932">
    <property type="entry name" value="Wzy_C"/>
    <property type="match status" value="1"/>
</dbReference>
<keyword evidence="3 6" id="KW-1133">Transmembrane helix</keyword>
<evidence type="ECO:0000313" key="8">
    <source>
        <dbReference type="EMBL" id="GAA4676917.1"/>
    </source>
</evidence>
<protein>
    <recommendedName>
        <fullName evidence="7">O-antigen ligase-related domain-containing protein</fullName>
    </recommendedName>
</protein>
<feature type="transmembrane region" description="Helical" evidence="6">
    <location>
        <begin position="395"/>
        <end position="416"/>
    </location>
</feature>
<dbReference type="InterPro" id="IPR007016">
    <property type="entry name" value="O-antigen_ligase-rel_domated"/>
</dbReference>
<proteinExistence type="predicted"/>
<keyword evidence="9" id="KW-1185">Reference proteome</keyword>
<dbReference type="InterPro" id="IPR051533">
    <property type="entry name" value="WaaL-like"/>
</dbReference>
<comment type="caution">
    <text evidence="8">The sequence shown here is derived from an EMBL/GenBank/DDBJ whole genome shotgun (WGS) entry which is preliminary data.</text>
</comment>
<feature type="transmembrane region" description="Helical" evidence="6">
    <location>
        <begin position="462"/>
        <end position="480"/>
    </location>
</feature>